<evidence type="ECO:0000256" key="3">
    <source>
        <dbReference type="ARBA" id="ARBA00011738"/>
    </source>
</evidence>
<dbReference type="SUPFAM" id="SSF52218">
    <property type="entry name" value="Flavoproteins"/>
    <property type="match status" value="1"/>
</dbReference>
<reference evidence="16" key="1">
    <citation type="submission" date="2021-02" db="EMBL/GenBank/DDBJ databases">
        <authorList>
            <person name="Nowell W R."/>
        </authorList>
    </citation>
    <scope>NUCLEOTIDE SEQUENCE</scope>
</reference>
<evidence type="ECO:0000256" key="7">
    <source>
        <dbReference type="ARBA" id="ARBA00022857"/>
    </source>
</evidence>
<evidence type="ECO:0000256" key="14">
    <source>
        <dbReference type="ARBA" id="ARBA00082450"/>
    </source>
</evidence>
<dbReference type="GO" id="GO:0010181">
    <property type="term" value="F:FMN binding"/>
    <property type="evidence" value="ECO:0007669"/>
    <property type="project" value="TreeGrafter"/>
</dbReference>
<keyword evidence="6" id="KW-0288">FMN</keyword>
<comment type="caution">
    <text evidence="16">The sequence shown here is derived from an EMBL/GenBank/DDBJ whole genome shotgun (WGS) entry which is preliminary data.</text>
</comment>
<protein>
    <recommendedName>
        <fullName evidence="14">FMN reductase [NAD(P)H]</fullName>
        <ecNumber evidence="13">1.5.1.39</ecNumber>
    </recommendedName>
    <alternativeName>
        <fullName evidence="14">FMN reductase [NAD(P)H]</fullName>
    </alternativeName>
</protein>
<keyword evidence="4" id="KW-0963">Cytoplasm</keyword>
<dbReference type="InterPro" id="IPR050712">
    <property type="entry name" value="NAD(P)H-dep_reductase"/>
</dbReference>
<dbReference type="GO" id="GO:0005829">
    <property type="term" value="C:cytosol"/>
    <property type="evidence" value="ECO:0007669"/>
    <property type="project" value="TreeGrafter"/>
</dbReference>
<dbReference type="PANTHER" id="PTHR30543">
    <property type="entry name" value="CHROMATE REDUCTASE"/>
    <property type="match status" value="1"/>
</dbReference>
<dbReference type="Proteomes" id="UP000663845">
    <property type="component" value="Unassembled WGS sequence"/>
</dbReference>
<keyword evidence="8" id="KW-0560">Oxidoreductase</keyword>
<evidence type="ECO:0000256" key="11">
    <source>
        <dbReference type="ARBA" id="ARBA00051344"/>
    </source>
</evidence>
<evidence type="ECO:0000256" key="1">
    <source>
        <dbReference type="ARBA" id="ARBA00004123"/>
    </source>
</evidence>
<dbReference type="EMBL" id="CAJNOG010000085">
    <property type="protein sequence ID" value="CAF0916360.1"/>
    <property type="molecule type" value="Genomic_DNA"/>
</dbReference>
<evidence type="ECO:0000256" key="13">
    <source>
        <dbReference type="ARBA" id="ARBA00067089"/>
    </source>
</evidence>
<name>A0A814AR30_9BILA</name>
<comment type="subunit">
    <text evidence="3">Homodimer.</text>
</comment>
<dbReference type="InterPro" id="IPR005025">
    <property type="entry name" value="FMN_Rdtase-like_dom"/>
</dbReference>
<evidence type="ECO:0000256" key="6">
    <source>
        <dbReference type="ARBA" id="ARBA00022643"/>
    </source>
</evidence>
<evidence type="ECO:0000256" key="10">
    <source>
        <dbReference type="ARBA" id="ARBA00023242"/>
    </source>
</evidence>
<sequence length="186" mass="21073">MSHKVAIIMGSTRPNNICTHIAKWVKQTIESSNKIELSIINLADWNLPFLDEPGIAAVHPYEQEHTKAWSQRILSEDGFIFITPQYNWGYPAPLKNAIDYLYKEWNDKNAVIITYGGHGGNKVAGQLKQVLEGGCKMKIMDKMPGITLSHELIKDQIRTDLDKHFQPYTQDIQQAAEQLIAALNTK</sequence>
<keyword evidence="10" id="KW-0539">Nucleus</keyword>
<proteinExistence type="predicted"/>
<evidence type="ECO:0000313" key="17">
    <source>
        <dbReference type="Proteomes" id="UP000663845"/>
    </source>
</evidence>
<feature type="domain" description="NADPH-dependent FMN reductase-like" evidence="15">
    <location>
        <begin position="4"/>
        <end position="142"/>
    </location>
</feature>
<evidence type="ECO:0000256" key="2">
    <source>
        <dbReference type="ARBA" id="ARBA00004496"/>
    </source>
</evidence>
<evidence type="ECO:0000256" key="8">
    <source>
        <dbReference type="ARBA" id="ARBA00023002"/>
    </source>
</evidence>
<evidence type="ECO:0000256" key="12">
    <source>
        <dbReference type="ARBA" id="ARBA00052560"/>
    </source>
</evidence>
<evidence type="ECO:0000313" key="16">
    <source>
        <dbReference type="EMBL" id="CAF0916360.1"/>
    </source>
</evidence>
<comment type="subcellular location">
    <subcellularLocation>
        <location evidence="2">Cytoplasm</location>
    </subcellularLocation>
    <subcellularLocation>
        <location evidence="1">Nucleus</location>
    </subcellularLocation>
</comment>
<evidence type="ECO:0000256" key="5">
    <source>
        <dbReference type="ARBA" id="ARBA00022630"/>
    </source>
</evidence>
<evidence type="ECO:0000256" key="9">
    <source>
        <dbReference type="ARBA" id="ARBA00023027"/>
    </source>
</evidence>
<dbReference type="GO" id="GO:0008752">
    <property type="term" value="F:FMN reductase [NAD(P)H] activity"/>
    <property type="evidence" value="ECO:0007669"/>
    <property type="project" value="UniProtKB-EC"/>
</dbReference>
<dbReference type="InterPro" id="IPR029039">
    <property type="entry name" value="Flavoprotein-like_sf"/>
</dbReference>
<keyword evidence="9" id="KW-0520">NAD</keyword>
<comment type="catalytic activity">
    <reaction evidence="11">
        <text>FMNH2 + NADP(+) = FMN + NADPH + 2 H(+)</text>
        <dbReference type="Rhea" id="RHEA:21624"/>
        <dbReference type="ChEBI" id="CHEBI:15378"/>
        <dbReference type="ChEBI" id="CHEBI:57618"/>
        <dbReference type="ChEBI" id="CHEBI:57783"/>
        <dbReference type="ChEBI" id="CHEBI:58210"/>
        <dbReference type="ChEBI" id="CHEBI:58349"/>
        <dbReference type="EC" id="1.5.1.39"/>
    </reaction>
</comment>
<gene>
    <name evidence="16" type="ORF">JYZ213_LOCUS11364</name>
</gene>
<comment type="catalytic activity">
    <reaction evidence="12">
        <text>FMNH2 + NAD(+) = FMN + NADH + 2 H(+)</text>
        <dbReference type="Rhea" id="RHEA:21620"/>
        <dbReference type="ChEBI" id="CHEBI:15378"/>
        <dbReference type="ChEBI" id="CHEBI:57540"/>
        <dbReference type="ChEBI" id="CHEBI:57618"/>
        <dbReference type="ChEBI" id="CHEBI:57945"/>
        <dbReference type="ChEBI" id="CHEBI:58210"/>
        <dbReference type="EC" id="1.5.1.39"/>
    </reaction>
</comment>
<dbReference type="EC" id="1.5.1.39" evidence="13"/>
<dbReference type="FunFam" id="3.40.50.360:FF:000052">
    <property type="entry name" value="NAD(P)H-dependent FMN reductase LOT6"/>
    <property type="match status" value="1"/>
</dbReference>
<accession>A0A814AR30</accession>
<keyword evidence="5" id="KW-0285">Flavoprotein</keyword>
<evidence type="ECO:0000256" key="4">
    <source>
        <dbReference type="ARBA" id="ARBA00022490"/>
    </source>
</evidence>
<keyword evidence="7" id="KW-0521">NADP</keyword>
<dbReference type="Gene3D" id="3.40.50.360">
    <property type="match status" value="1"/>
</dbReference>
<dbReference type="AlphaFoldDB" id="A0A814AR30"/>
<organism evidence="16 17">
    <name type="scientific">Adineta steineri</name>
    <dbReference type="NCBI Taxonomy" id="433720"/>
    <lineage>
        <taxon>Eukaryota</taxon>
        <taxon>Metazoa</taxon>
        <taxon>Spiralia</taxon>
        <taxon>Gnathifera</taxon>
        <taxon>Rotifera</taxon>
        <taxon>Eurotatoria</taxon>
        <taxon>Bdelloidea</taxon>
        <taxon>Adinetida</taxon>
        <taxon>Adinetidae</taxon>
        <taxon>Adineta</taxon>
    </lineage>
</organism>
<dbReference type="Pfam" id="PF03358">
    <property type="entry name" value="FMN_red"/>
    <property type="match status" value="1"/>
</dbReference>
<dbReference type="PANTHER" id="PTHR30543:SF21">
    <property type="entry name" value="NAD(P)H-DEPENDENT FMN REDUCTASE LOT6"/>
    <property type="match status" value="1"/>
</dbReference>
<evidence type="ECO:0000259" key="15">
    <source>
        <dbReference type="Pfam" id="PF03358"/>
    </source>
</evidence>
<dbReference type="GO" id="GO:0005634">
    <property type="term" value="C:nucleus"/>
    <property type="evidence" value="ECO:0007669"/>
    <property type="project" value="UniProtKB-SubCell"/>
</dbReference>